<dbReference type="AlphaFoldDB" id="A0A6A6YN59"/>
<reference evidence="1 3" key="1">
    <citation type="journal article" date="2020" name="Stud. Mycol.">
        <title>101 Dothideomycetes genomes: a test case for predicting lifestyles and emergence of pathogens.</title>
        <authorList>
            <person name="Haridas S."/>
            <person name="Albert R."/>
            <person name="Binder M."/>
            <person name="Bloem J."/>
            <person name="Labutti K."/>
            <person name="Salamov A."/>
            <person name="Andreopoulos B."/>
            <person name="Baker S."/>
            <person name="Barry K."/>
            <person name="Bills G."/>
            <person name="Bluhm B."/>
            <person name="Cannon C."/>
            <person name="Castanera R."/>
            <person name="Culley D."/>
            <person name="Daum C."/>
            <person name="Ezra D."/>
            <person name="Gonzalez J."/>
            <person name="Henrissat B."/>
            <person name="Kuo A."/>
            <person name="Liang C."/>
            <person name="Lipzen A."/>
            <person name="Lutzoni F."/>
            <person name="Magnuson J."/>
            <person name="Mondo S."/>
            <person name="Nolan M."/>
            <person name="Ohm R."/>
            <person name="Pangilinan J."/>
            <person name="Park H.-J."/>
            <person name="Ramirez L."/>
            <person name="Alfaro M."/>
            <person name="Sun H."/>
            <person name="Tritt A."/>
            <person name="Yoshinaga Y."/>
            <person name="Zwiers L.-H."/>
            <person name="Turgeon B."/>
            <person name="Goodwin S."/>
            <person name="Spatafora J."/>
            <person name="Crous P."/>
            <person name="Grigoriev I."/>
        </authorList>
    </citation>
    <scope>NUCLEOTIDE SEQUENCE</scope>
    <source>
        <strain evidence="1 3">CBS 304.34</strain>
    </source>
</reference>
<sequence length="130" mass="14140">MSHKLIERPHFSAAVSQPSTTPRCHNLRVRLRRRPRPVFATWRAPLGQHCLCRGCVHLWEPLRASSPASCPSAAPPHRLSIVIGTVSICGCGVQIRSIECLSAGAAACDIITPALRALPLVRMTKNAANY</sequence>
<organism evidence="1">
    <name type="scientific">Mytilinidion resinicola</name>
    <dbReference type="NCBI Taxonomy" id="574789"/>
    <lineage>
        <taxon>Eukaryota</taxon>
        <taxon>Fungi</taxon>
        <taxon>Dikarya</taxon>
        <taxon>Ascomycota</taxon>
        <taxon>Pezizomycotina</taxon>
        <taxon>Dothideomycetes</taxon>
        <taxon>Pleosporomycetidae</taxon>
        <taxon>Mytilinidiales</taxon>
        <taxon>Mytilinidiaceae</taxon>
        <taxon>Mytilinidion</taxon>
    </lineage>
</organism>
<dbReference type="RefSeq" id="XP_033576271.1">
    <property type="nucleotide sequence ID" value="XM_033726450.1"/>
</dbReference>
<evidence type="ECO:0000313" key="1">
    <source>
        <dbReference type="EMBL" id="KAF2809307.1"/>
    </source>
</evidence>
<reference evidence="3" key="2">
    <citation type="submission" date="2020-04" db="EMBL/GenBank/DDBJ databases">
        <authorList>
            <consortium name="NCBI Genome Project"/>
        </authorList>
    </citation>
    <scope>NUCLEOTIDE SEQUENCE</scope>
    <source>
        <strain evidence="3">CBS 304.34</strain>
    </source>
</reference>
<evidence type="ECO:0000313" key="2">
    <source>
        <dbReference type="Proteomes" id="UP000504636"/>
    </source>
</evidence>
<accession>A0A6A6YN59</accession>
<evidence type="ECO:0000313" key="3">
    <source>
        <dbReference type="RefSeq" id="XP_033576271.1"/>
    </source>
</evidence>
<dbReference type="Proteomes" id="UP000504636">
    <property type="component" value="Unplaced"/>
</dbReference>
<name>A0A6A6YN59_9PEZI</name>
<protein>
    <submittedName>
        <fullName evidence="1 3">Uncharacterized protein</fullName>
    </submittedName>
</protein>
<proteinExistence type="predicted"/>
<keyword evidence="2" id="KW-1185">Reference proteome</keyword>
<dbReference type="GeneID" id="54467343"/>
<gene>
    <name evidence="1 3" type="ORF">BDZ99DRAFT_531379</name>
</gene>
<dbReference type="EMBL" id="MU003701">
    <property type="protein sequence ID" value="KAF2809307.1"/>
    <property type="molecule type" value="Genomic_DNA"/>
</dbReference>
<reference evidence="3" key="3">
    <citation type="submission" date="2025-04" db="UniProtKB">
        <authorList>
            <consortium name="RefSeq"/>
        </authorList>
    </citation>
    <scope>IDENTIFICATION</scope>
    <source>
        <strain evidence="3">CBS 304.34</strain>
    </source>
</reference>